<gene>
    <name evidence="1" type="ORF">BDN70DRAFT_899486</name>
</gene>
<reference evidence="1" key="1">
    <citation type="submission" date="2020-11" db="EMBL/GenBank/DDBJ databases">
        <authorList>
            <consortium name="DOE Joint Genome Institute"/>
            <person name="Ahrendt S."/>
            <person name="Riley R."/>
            <person name="Andreopoulos W."/>
            <person name="Labutti K."/>
            <person name="Pangilinan J."/>
            <person name="Ruiz-Duenas F.J."/>
            <person name="Barrasa J.M."/>
            <person name="Sanchez-Garcia M."/>
            <person name="Camarero S."/>
            <person name="Miyauchi S."/>
            <person name="Serrano A."/>
            <person name="Linde D."/>
            <person name="Babiker R."/>
            <person name="Drula E."/>
            <person name="Ayuso-Fernandez I."/>
            <person name="Pacheco R."/>
            <person name="Padilla G."/>
            <person name="Ferreira P."/>
            <person name="Barriuso J."/>
            <person name="Kellner H."/>
            <person name="Castanera R."/>
            <person name="Alfaro M."/>
            <person name="Ramirez L."/>
            <person name="Pisabarro A.G."/>
            <person name="Kuo A."/>
            <person name="Tritt A."/>
            <person name="Lipzen A."/>
            <person name="He G."/>
            <person name="Yan M."/>
            <person name="Ng V."/>
            <person name="Cullen D."/>
            <person name="Martin F."/>
            <person name="Rosso M.-N."/>
            <person name="Henrissat B."/>
            <person name="Hibbett D."/>
            <person name="Martinez A.T."/>
            <person name="Grigoriev I.V."/>
        </authorList>
    </citation>
    <scope>NUCLEOTIDE SEQUENCE</scope>
    <source>
        <strain evidence="1">CIRM-BRFM 674</strain>
    </source>
</reference>
<dbReference type="Proteomes" id="UP000807469">
    <property type="component" value="Unassembled WGS sequence"/>
</dbReference>
<name>A0A9P5YS92_9AGAR</name>
<sequence>MYTKMNRKTRYYAWNGESREGHLPDIVLEVILIGKRDAQKNRLAACRLHSLLCVQVHSRREIEVEPHHPTRNTVRSDGGSRIAMAQRTKVTVTRWGPAGEGQRLHSAYIRIAQHTVSSQFRIFVLNLVGVPNDYIWHAFIRAFLLPSEGLIVAGGASV</sequence>
<organism evidence="1 2">
    <name type="scientific">Pholiota conissans</name>
    <dbReference type="NCBI Taxonomy" id="109636"/>
    <lineage>
        <taxon>Eukaryota</taxon>
        <taxon>Fungi</taxon>
        <taxon>Dikarya</taxon>
        <taxon>Basidiomycota</taxon>
        <taxon>Agaricomycotina</taxon>
        <taxon>Agaricomycetes</taxon>
        <taxon>Agaricomycetidae</taxon>
        <taxon>Agaricales</taxon>
        <taxon>Agaricineae</taxon>
        <taxon>Strophariaceae</taxon>
        <taxon>Pholiota</taxon>
    </lineage>
</organism>
<accession>A0A9P5YS92</accession>
<keyword evidence="2" id="KW-1185">Reference proteome</keyword>
<dbReference type="AlphaFoldDB" id="A0A9P5YS92"/>
<dbReference type="EMBL" id="MU155416">
    <property type="protein sequence ID" value="KAF9473790.1"/>
    <property type="molecule type" value="Genomic_DNA"/>
</dbReference>
<proteinExistence type="predicted"/>
<comment type="caution">
    <text evidence="1">The sequence shown here is derived from an EMBL/GenBank/DDBJ whole genome shotgun (WGS) entry which is preliminary data.</text>
</comment>
<protein>
    <submittedName>
        <fullName evidence="1">Uncharacterized protein</fullName>
    </submittedName>
</protein>
<evidence type="ECO:0000313" key="1">
    <source>
        <dbReference type="EMBL" id="KAF9473790.1"/>
    </source>
</evidence>
<evidence type="ECO:0000313" key="2">
    <source>
        <dbReference type="Proteomes" id="UP000807469"/>
    </source>
</evidence>